<gene>
    <name evidence="1" type="primary">WDR63_2</name>
    <name evidence="1" type="ORF">OS493_021920</name>
</gene>
<protein>
    <submittedName>
        <fullName evidence="1">WD repeat-containing protein 63</fullName>
    </submittedName>
</protein>
<keyword evidence="2" id="KW-1185">Reference proteome</keyword>
<dbReference type="EMBL" id="MU826364">
    <property type="protein sequence ID" value="KAJ7378620.1"/>
    <property type="molecule type" value="Genomic_DNA"/>
</dbReference>
<name>A0A9W9ZBU9_9CNID</name>
<sequence>MPEERKEDADAGEEKGEEEIPSYIMPLFFTSKTQEIFGCKGDEDVTEENPHKLIPKEAVIRDFKDRAAVSDFHPAKKIVLDYQTDELLVVYDPLFKYGQNFYLVLTEEAKDRILNPPQDEIQDGEAGEAEEEEEDLVLTLRKFPRTPQPWESFGSEIEVEEENVTENRPKVKFRISRKRREFGAPVMFSDRNVSDAKDGFVECPSYEDESYGLIKKELDKGIQAVSCVNRYRKSNRMEKTL</sequence>
<organism evidence="1 2">
    <name type="scientific">Desmophyllum pertusum</name>
    <dbReference type="NCBI Taxonomy" id="174260"/>
    <lineage>
        <taxon>Eukaryota</taxon>
        <taxon>Metazoa</taxon>
        <taxon>Cnidaria</taxon>
        <taxon>Anthozoa</taxon>
        <taxon>Hexacorallia</taxon>
        <taxon>Scleractinia</taxon>
        <taxon>Caryophylliina</taxon>
        <taxon>Caryophylliidae</taxon>
        <taxon>Desmophyllum</taxon>
    </lineage>
</organism>
<dbReference type="Proteomes" id="UP001163046">
    <property type="component" value="Unassembled WGS sequence"/>
</dbReference>
<dbReference type="OrthoDB" id="6619788at2759"/>
<evidence type="ECO:0000313" key="1">
    <source>
        <dbReference type="EMBL" id="KAJ7378620.1"/>
    </source>
</evidence>
<proteinExistence type="predicted"/>
<evidence type="ECO:0000313" key="2">
    <source>
        <dbReference type="Proteomes" id="UP001163046"/>
    </source>
</evidence>
<accession>A0A9W9ZBU9</accession>
<dbReference type="AlphaFoldDB" id="A0A9W9ZBU9"/>
<reference evidence="1" key="1">
    <citation type="submission" date="2023-01" db="EMBL/GenBank/DDBJ databases">
        <title>Genome assembly of the deep-sea coral Lophelia pertusa.</title>
        <authorList>
            <person name="Herrera S."/>
            <person name="Cordes E."/>
        </authorList>
    </citation>
    <scope>NUCLEOTIDE SEQUENCE</scope>
    <source>
        <strain evidence="1">USNM1676648</strain>
        <tissue evidence="1">Polyp</tissue>
    </source>
</reference>
<comment type="caution">
    <text evidence="1">The sequence shown here is derived from an EMBL/GenBank/DDBJ whole genome shotgun (WGS) entry which is preliminary data.</text>
</comment>